<dbReference type="GO" id="GO:0034587">
    <property type="term" value="P:piRNA processing"/>
    <property type="evidence" value="ECO:0007669"/>
    <property type="project" value="TreeGrafter"/>
</dbReference>
<sequence>MEDEIKELKSVLRSLVVSSPTQVDVRTLMRDYRSLVGRALPIAKLGYKEPVHFLRERCSDCFLFHGDPRNPVLTLIVPDTLKHIDKFVQKQKVSNTVKHKGKRRSVAALVSPPSNNLISKTFLAKEKESGIIKKEERDTVKNDLTLDADTENNQVYNGTSHSALENFMKKRMPLCTSTADFQADTDSSRGDADSGRQTFSNANTENNQVYNGTSHSALENFMKKRMPLCTSTADFQADTDSSRGDADSGRQTFSSGSSTKWTQFEELKSEIKNILEDHPEGIWCTDLVALYRQRHGRELQVARFGFTSVLCRCAVTHLTQLTRTGIASDATQHKPSRHTASEKRRVVLESCGVCPQDPDVFPEDCVHFMESIPAAPLAGVAAGAHLEVIVGEVYSPSHFWLIRLGEQHSVAMEDMMDEMTEYYSRGAGCGRRLARGAVRVGQYCSSCYEGDWHRSLIVKLVDSDTVKDDIVEVLLIDTSSDEDVCINTEMVRAGYADPRDDSCLGVSVAPPAPRPPRATSSSSASSSGSESDEEAMDVRSLATIIAHFERRTDTDTDSEISASASEVRGPRRLPPWPRDHSPGGEAEVEEEVASVVSHTSLHLARITALHTKLQRATGTLPKSLHLARLTALHSRRAGAGARGRGAAHLPFK</sequence>
<gene>
    <name evidence="7" type="ORF">RR48_09511</name>
</gene>
<dbReference type="Proteomes" id="UP000053240">
    <property type="component" value="Unassembled WGS sequence"/>
</dbReference>
<protein>
    <recommendedName>
        <fullName evidence="6">HTH OST-type domain-containing protein</fullName>
    </recommendedName>
</protein>
<dbReference type="CDD" id="cd08824">
    <property type="entry name" value="LOTUS"/>
    <property type="match status" value="1"/>
</dbReference>
<evidence type="ECO:0000256" key="2">
    <source>
        <dbReference type="ARBA" id="ARBA00022490"/>
    </source>
</evidence>
<evidence type="ECO:0000313" key="7">
    <source>
        <dbReference type="EMBL" id="KPJ10377.1"/>
    </source>
</evidence>
<feature type="region of interest" description="Disordered" evidence="5">
    <location>
        <begin position="181"/>
        <end position="211"/>
    </location>
</feature>
<dbReference type="GO" id="GO:0007283">
    <property type="term" value="P:spermatogenesis"/>
    <property type="evidence" value="ECO:0007669"/>
    <property type="project" value="UniProtKB-KW"/>
</dbReference>
<feature type="region of interest" description="Disordered" evidence="5">
    <location>
        <begin position="235"/>
        <end position="257"/>
    </location>
</feature>
<keyword evidence="3" id="KW-0677">Repeat</keyword>
<keyword evidence="4" id="KW-0221">Differentiation</keyword>
<dbReference type="AlphaFoldDB" id="A0A194QY31"/>
<dbReference type="PANTHER" id="PTHR22948">
    <property type="entry name" value="TUDOR DOMAIN CONTAINING PROTEIN"/>
    <property type="match status" value="1"/>
</dbReference>
<dbReference type="InterPro" id="IPR002999">
    <property type="entry name" value="Tudor"/>
</dbReference>
<dbReference type="InterPro" id="IPR035437">
    <property type="entry name" value="SNase_OB-fold_sf"/>
</dbReference>
<feature type="domain" description="HTH OST-type" evidence="6">
    <location>
        <begin position="4"/>
        <end position="78"/>
    </location>
</feature>
<dbReference type="SUPFAM" id="SSF63748">
    <property type="entry name" value="Tudor/PWWP/MBT"/>
    <property type="match status" value="1"/>
</dbReference>
<reference evidence="7 8" key="1">
    <citation type="journal article" date="2015" name="Nat. Commun.">
        <title>Outbred genome sequencing and CRISPR/Cas9 gene editing in butterflies.</title>
        <authorList>
            <person name="Li X."/>
            <person name="Fan D."/>
            <person name="Zhang W."/>
            <person name="Liu G."/>
            <person name="Zhang L."/>
            <person name="Zhao L."/>
            <person name="Fang X."/>
            <person name="Chen L."/>
            <person name="Dong Y."/>
            <person name="Chen Y."/>
            <person name="Ding Y."/>
            <person name="Zhao R."/>
            <person name="Feng M."/>
            <person name="Zhu Y."/>
            <person name="Feng Y."/>
            <person name="Jiang X."/>
            <person name="Zhu D."/>
            <person name="Xiang H."/>
            <person name="Feng X."/>
            <person name="Li S."/>
            <person name="Wang J."/>
            <person name="Zhang G."/>
            <person name="Kronforst M.R."/>
            <person name="Wang W."/>
        </authorList>
    </citation>
    <scope>NUCLEOTIDE SEQUENCE [LARGE SCALE GENOMIC DNA]</scope>
    <source>
        <strain evidence="7">Ya'a_city_454_Pm</strain>
        <tissue evidence="7">Whole body</tissue>
    </source>
</reference>
<evidence type="ECO:0000313" key="8">
    <source>
        <dbReference type="Proteomes" id="UP000053240"/>
    </source>
</evidence>
<dbReference type="Gene3D" id="2.30.30.140">
    <property type="match status" value="1"/>
</dbReference>
<dbReference type="PROSITE" id="PS51644">
    <property type="entry name" value="HTH_OST"/>
    <property type="match status" value="2"/>
</dbReference>
<evidence type="ECO:0000256" key="4">
    <source>
        <dbReference type="ARBA" id="ARBA00022871"/>
    </source>
</evidence>
<dbReference type="Gene3D" id="3.30.420.610">
    <property type="entry name" value="LOTUS domain-like"/>
    <property type="match status" value="2"/>
</dbReference>
<name>A0A194QY31_PAPMA</name>
<dbReference type="EMBL" id="KQ460949">
    <property type="protein sequence ID" value="KPJ10377.1"/>
    <property type="molecule type" value="Genomic_DNA"/>
</dbReference>
<keyword evidence="2" id="KW-0963">Cytoplasm</keyword>
<proteinExistence type="predicted"/>
<evidence type="ECO:0000256" key="3">
    <source>
        <dbReference type="ARBA" id="ARBA00022737"/>
    </source>
</evidence>
<organism evidence="7 8">
    <name type="scientific">Papilio machaon</name>
    <name type="common">Old World swallowtail butterfly</name>
    <dbReference type="NCBI Taxonomy" id="76193"/>
    <lineage>
        <taxon>Eukaryota</taxon>
        <taxon>Metazoa</taxon>
        <taxon>Ecdysozoa</taxon>
        <taxon>Arthropoda</taxon>
        <taxon>Hexapoda</taxon>
        <taxon>Insecta</taxon>
        <taxon>Pterygota</taxon>
        <taxon>Neoptera</taxon>
        <taxon>Endopterygota</taxon>
        <taxon>Lepidoptera</taxon>
        <taxon>Glossata</taxon>
        <taxon>Ditrysia</taxon>
        <taxon>Papilionoidea</taxon>
        <taxon>Papilionidae</taxon>
        <taxon>Papilioninae</taxon>
        <taxon>Papilio</taxon>
    </lineage>
</organism>
<evidence type="ECO:0000256" key="5">
    <source>
        <dbReference type="SAM" id="MobiDB-lite"/>
    </source>
</evidence>
<keyword evidence="4" id="KW-0744">Spermatogenesis</keyword>
<feature type="compositionally biased region" description="Polar residues" evidence="5">
    <location>
        <begin position="195"/>
        <end position="211"/>
    </location>
</feature>
<dbReference type="InterPro" id="IPR041966">
    <property type="entry name" value="LOTUS-like"/>
</dbReference>
<dbReference type="Gene3D" id="2.40.50.90">
    <property type="match status" value="1"/>
</dbReference>
<dbReference type="GO" id="GO:0043186">
    <property type="term" value="C:P granule"/>
    <property type="evidence" value="ECO:0007669"/>
    <property type="project" value="TreeGrafter"/>
</dbReference>
<comment type="subcellular location">
    <subcellularLocation>
        <location evidence="1">Cytoplasm</location>
    </subcellularLocation>
</comment>
<evidence type="ECO:0000256" key="1">
    <source>
        <dbReference type="ARBA" id="ARBA00004496"/>
    </source>
</evidence>
<feature type="region of interest" description="Disordered" evidence="5">
    <location>
        <begin position="504"/>
        <end position="536"/>
    </location>
</feature>
<feature type="domain" description="HTH OST-type" evidence="6">
    <location>
        <begin position="263"/>
        <end position="336"/>
    </location>
</feature>
<dbReference type="GO" id="GO:0030719">
    <property type="term" value="P:P granule organization"/>
    <property type="evidence" value="ECO:0007669"/>
    <property type="project" value="TreeGrafter"/>
</dbReference>
<accession>A0A194QY31</accession>
<dbReference type="InParanoid" id="A0A194QY31"/>
<keyword evidence="8" id="KW-1185">Reference proteome</keyword>
<dbReference type="InterPro" id="IPR050621">
    <property type="entry name" value="Tudor_domain_containing"/>
</dbReference>
<feature type="compositionally biased region" description="Low complexity" evidence="5">
    <location>
        <begin position="517"/>
        <end position="529"/>
    </location>
</feature>
<evidence type="ECO:0000259" key="6">
    <source>
        <dbReference type="PROSITE" id="PS51644"/>
    </source>
</evidence>
<dbReference type="InterPro" id="IPR025605">
    <property type="entry name" value="OST-HTH/LOTUS_dom"/>
</dbReference>
<dbReference type="Pfam" id="PF12872">
    <property type="entry name" value="OST-HTH"/>
    <property type="match status" value="2"/>
</dbReference>
<dbReference type="Pfam" id="PF00567">
    <property type="entry name" value="TUDOR"/>
    <property type="match status" value="1"/>
</dbReference>
<dbReference type="STRING" id="76193.A0A194QY31"/>
<feature type="region of interest" description="Disordered" evidence="5">
    <location>
        <begin position="552"/>
        <end position="586"/>
    </location>
</feature>
<dbReference type="PANTHER" id="PTHR22948:SF29">
    <property type="entry name" value="FI02030P-RELATED"/>
    <property type="match status" value="1"/>
</dbReference>